<dbReference type="AlphaFoldDB" id="A0A9D5HH88"/>
<evidence type="ECO:0000256" key="2">
    <source>
        <dbReference type="ARBA" id="ARBA00022598"/>
    </source>
</evidence>
<evidence type="ECO:0000313" key="5">
    <source>
        <dbReference type="EMBL" id="KAJ0976338.1"/>
    </source>
</evidence>
<name>A0A9D5HH88_9LILI</name>
<dbReference type="PANTHER" id="PTHR43859:SF7">
    <property type="entry name" value="ACETATE_BUTYRATE--COA LIGASE AAE7, PEROXISOMAL"/>
    <property type="match status" value="1"/>
</dbReference>
<comment type="similarity">
    <text evidence="1">Belongs to the ATP-dependent AMP-binding enzyme family.</text>
</comment>
<protein>
    <recommendedName>
        <fullName evidence="4">AMP-binding enzyme C-terminal domain-containing protein</fullName>
    </recommendedName>
</protein>
<dbReference type="EMBL" id="JAGGNH010000004">
    <property type="protein sequence ID" value="KAJ0976338.1"/>
    <property type="molecule type" value="Genomic_DNA"/>
</dbReference>
<dbReference type="Gene3D" id="3.40.50.12780">
    <property type="entry name" value="N-terminal domain of ligase-like"/>
    <property type="match status" value="1"/>
</dbReference>
<dbReference type="InterPro" id="IPR042099">
    <property type="entry name" value="ANL_N_sf"/>
</dbReference>
<gene>
    <name evidence="5" type="ORF">J5N97_018303</name>
</gene>
<feature type="domain" description="AMP-binding enzyme C-terminal" evidence="4">
    <location>
        <begin position="316"/>
        <end position="384"/>
    </location>
</feature>
<reference evidence="5" key="2">
    <citation type="journal article" date="2022" name="Hortic Res">
        <title>The genome of Dioscorea zingiberensis sheds light on the biosynthesis, origin and evolution of the medicinally important diosgenin saponins.</title>
        <authorList>
            <person name="Li Y."/>
            <person name="Tan C."/>
            <person name="Li Z."/>
            <person name="Guo J."/>
            <person name="Li S."/>
            <person name="Chen X."/>
            <person name="Wang C."/>
            <person name="Dai X."/>
            <person name="Yang H."/>
            <person name="Song W."/>
            <person name="Hou L."/>
            <person name="Xu J."/>
            <person name="Tong Z."/>
            <person name="Xu A."/>
            <person name="Yuan X."/>
            <person name="Wang W."/>
            <person name="Yang Q."/>
            <person name="Chen L."/>
            <person name="Sun Z."/>
            <person name="Wang K."/>
            <person name="Pan B."/>
            <person name="Chen J."/>
            <person name="Bao Y."/>
            <person name="Liu F."/>
            <person name="Qi X."/>
            <person name="Gang D.R."/>
            <person name="Wen J."/>
            <person name="Li J."/>
        </authorList>
    </citation>
    <scope>NUCLEOTIDE SEQUENCE</scope>
    <source>
        <strain evidence="5">Dzin_1.0</strain>
    </source>
</reference>
<keyword evidence="6" id="KW-1185">Reference proteome</keyword>
<dbReference type="InterPro" id="IPR045851">
    <property type="entry name" value="AMP-bd_C_sf"/>
</dbReference>
<dbReference type="Proteomes" id="UP001085076">
    <property type="component" value="Miscellaneous, Linkage group lg04"/>
</dbReference>
<accession>A0A9D5HH88</accession>
<dbReference type="Gene3D" id="3.30.300.30">
    <property type="match status" value="1"/>
</dbReference>
<dbReference type="SUPFAM" id="SSF56801">
    <property type="entry name" value="Acetyl-CoA synthetase-like"/>
    <property type="match status" value="1"/>
</dbReference>
<evidence type="ECO:0000256" key="3">
    <source>
        <dbReference type="SAM" id="MobiDB-lite"/>
    </source>
</evidence>
<keyword evidence="2" id="KW-0436">Ligase</keyword>
<dbReference type="PANTHER" id="PTHR43859">
    <property type="entry name" value="ACYL-ACTIVATING ENZYME"/>
    <property type="match status" value="1"/>
</dbReference>
<reference evidence="5" key="1">
    <citation type="submission" date="2021-03" db="EMBL/GenBank/DDBJ databases">
        <authorList>
            <person name="Li Z."/>
            <person name="Yang C."/>
        </authorList>
    </citation>
    <scope>NUCLEOTIDE SEQUENCE</scope>
    <source>
        <strain evidence="5">Dzin_1.0</strain>
        <tissue evidence="5">Leaf</tissue>
    </source>
</reference>
<comment type="caution">
    <text evidence="5">The sequence shown here is derived from an EMBL/GenBank/DDBJ whole genome shotgun (WGS) entry which is preliminary data.</text>
</comment>
<dbReference type="InterPro" id="IPR025110">
    <property type="entry name" value="AMP-bd_C"/>
</dbReference>
<dbReference type="OrthoDB" id="10253115at2759"/>
<organism evidence="5 6">
    <name type="scientific">Dioscorea zingiberensis</name>
    <dbReference type="NCBI Taxonomy" id="325984"/>
    <lineage>
        <taxon>Eukaryota</taxon>
        <taxon>Viridiplantae</taxon>
        <taxon>Streptophyta</taxon>
        <taxon>Embryophyta</taxon>
        <taxon>Tracheophyta</taxon>
        <taxon>Spermatophyta</taxon>
        <taxon>Magnoliopsida</taxon>
        <taxon>Liliopsida</taxon>
        <taxon>Dioscoreales</taxon>
        <taxon>Dioscoreaceae</taxon>
        <taxon>Dioscorea</taxon>
    </lineage>
</organism>
<proteinExistence type="inferred from homology"/>
<dbReference type="GO" id="GO:0016874">
    <property type="term" value="F:ligase activity"/>
    <property type="evidence" value="ECO:0007669"/>
    <property type="project" value="UniProtKB-KW"/>
</dbReference>
<sequence length="389" mass="42120">MERCQQELSELVESYVGMTSSRGGRHGGSNAGRGGRGDVPRDYAQYQSKEARTGKIESLNYKPDGQMVSHSKASTSRASPPPPSGSSDHMPVEASSLDGTAVLPLLALRGPVMDDEEGSDVALVPREAGPCLLTSMDRNQHGRLVENDDSRSSNPQLAAHDRLVDRVSIVISQAAQKTMVEDHTMVEEPPDGEGAIAKHWVTVLSFRVTHTYGLSVTYGPSTVCAWKPEWDQLPPEIRAKLHCRQGVRCLALENLDIVDVKTMAPVPADGVTLGEIVMLGNGVMKGYLKNPKANEAFENGWFHSGDLGVENVSSLEVESALYLHPSVLEVSVVARTDQRWGESPCMFVTPKQSLDSSGEATLAEDIMKFCCTKLPGYWVPKSVVLGLPP</sequence>
<evidence type="ECO:0000259" key="4">
    <source>
        <dbReference type="Pfam" id="PF13193"/>
    </source>
</evidence>
<evidence type="ECO:0000313" key="6">
    <source>
        <dbReference type="Proteomes" id="UP001085076"/>
    </source>
</evidence>
<feature type="region of interest" description="Disordered" evidence="3">
    <location>
        <begin position="1"/>
        <end position="93"/>
    </location>
</feature>
<dbReference type="Pfam" id="PF13193">
    <property type="entry name" value="AMP-binding_C"/>
    <property type="match status" value="1"/>
</dbReference>
<evidence type="ECO:0000256" key="1">
    <source>
        <dbReference type="ARBA" id="ARBA00006432"/>
    </source>
</evidence>